<dbReference type="SUPFAM" id="SSF53623">
    <property type="entry name" value="MurD-like peptide ligases, catalytic domain"/>
    <property type="match status" value="1"/>
</dbReference>
<evidence type="ECO:0000256" key="10">
    <source>
        <dbReference type="ARBA" id="ARBA00022984"/>
    </source>
</evidence>
<evidence type="ECO:0000259" key="17">
    <source>
        <dbReference type="Pfam" id="PF08245"/>
    </source>
</evidence>
<feature type="domain" description="Mur ligase N-terminal catalytic" evidence="15">
    <location>
        <begin position="4"/>
        <end position="101"/>
    </location>
</feature>
<organism evidence="18 19">
    <name type="scientific">Exiguobacterium aurantiacum</name>
    <dbReference type="NCBI Taxonomy" id="33987"/>
    <lineage>
        <taxon>Bacteria</taxon>
        <taxon>Bacillati</taxon>
        <taxon>Bacillota</taxon>
        <taxon>Bacilli</taxon>
        <taxon>Bacillales</taxon>
        <taxon>Bacillales Family XII. Incertae Sedis</taxon>
        <taxon>Exiguobacterium</taxon>
    </lineage>
</organism>
<evidence type="ECO:0000256" key="2">
    <source>
        <dbReference type="ARBA" id="ARBA00004752"/>
    </source>
</evidence>
<evidence type="ECO:0000313" key="19">
    <source>
        <dbReference type="Proteomes" id="UP000254060"/>
    </source>
</evidence>
<evidence type="ECO:0000256" key="11">
    <source>
        <dbReference type="ARBA" id="ARBA00023306"/>
    </source>
</evidence>
<dbReference type="InterPro" id="IPR013221">
    <property type="entry name" value="Mur_ligase_cen"/>
</dbReference>
<dbReference type="Gene3D" id="3.40.50.720">
    <property type="entry name" value="NAD(P)-binding Rossmann-like Domain"/>
    <property type="match status" value="1"/>
</dbReference>
<dbReference type="PANTHER" id="PTHR43445">
    <property type="entry name" value="UDP-N-ACETYLMURAMATE--L-ALANINE LIGASE-RELATED"/>
    <property type="match status" value="1"/>
</dbReference>
<protein>
    <recommendedName>
        <fullName evidence="3 14">UDP-N-acetylmuramate--L-alanine ligase</fullName>
        <ecNumber evidence="3 14">6.3.2.8</ecNumber>
    </recommendedName>
    <alternativeName>
        <fullName evidence="14">UDP-N-acetylmuramoyl-L-alanine synthetase</fullName>
    </alternativeName>
</protein>
<keyword evidence="8 14" id="KW-0067">ATP-binding</keyword>
<feature type="binding site" evidence="14">
    <location>
        <begin position="108"/>
        <end position="114"/>
    </location>
    <ligand>
        <name>ATP</name>
        <dbReference type="ChEBI" id="CHEBI:30616"/>
    </ligand>
</feature>
<dbReference type="InterPro" id="IPR000713">
    <property type="entry name" value="Mur_ligase_N"/>
</dbReference>
<evidence type="ECO:0000259" key="15">
    <source>
        <dbReference type="Pfam" id="PF01225"/>
    </source>
</evidence>
<comment type="catalytic activity">
    <reaction evidence="13 14">
        <text>UDP-N-acetyl-alpha-D-muramate + L-alanine + ATP = UDP-N-acetyl-alpha-D-muramoyl-L-alanine + ADP + phosphate + H(+)</text>
        <dbReference type="Rhea" id="RHEA:23372"/>
        <dbReference type="ChEBI" id="CHEBI:15378"/>
        <dbReference type="ChEBI" id="CHEBI:30616"/>
        <dbReference type="ChEBI" id="CHEBI:43474"/>
        <dbReference type="ChEBI" id="CHEBI:57972"/>
        <dbReference type="ChEBI" id="CHEBI:70757"/>
        <dbReference type="ChEBI" id="CHEBI:83898"/>
        <dbReference type="ChEBI" id="CHEBI:456216"/>
        <dbReference type="EC" id="6.3.2.8"/>
    </reaction>
</comment>
<dbReference type="UniPathway" id="UPA00219"/>
<dbReference type="GO" id="GO:0009252">
    <property type="term" value="P:peptidoglycan biosynthetic process"/>
    <property type="evidence" value="ECO:0007669"/>
    <property type="project" value="UniProtKB-UniRule"/>
</dbReference>
<dbReference type="GO" id="GO:0008763">
    <property type="term" value="F:UDP-N-acetylmuramate-L-alanine ligase activity"/>
    <property type="evidence" value="ECO:0007669"/>
    <property type="project" value="UniProtKB-UniRule"/>
</dbReference>
<dbReference type="Gene3D" id="3.40.1190.10">
    <property type="entry name" value="Mur-like, catalytic domain"/>
    <property type="match status" value="1"/>
</dbReference>
<keyword evidence="6 14" id="KW-0132">Cell division</keyword>
<accession>A0A377FT20</accession>
<dbReference type="RefSeq" id="WP_024371342.1">
    <property type="nucleotide sequence ID" value="NZ_UGGP01000001.1"/>
</dbReference>
<name>A0A377FT20_9BACL</name>
<dbReference type="EC" id="6.3.2.8" evidence="3 14"/>
<dbReference type="Gene3D" id="3.90.190.20">
    <property type="entry name" value="Mur ligase, C-terminal domain"/>
    <property type="match status" value="1"/>
</dbReference>
<feature type="domain" description="Mur ligase C-terminal" evidence="16">
    <location>
        <begin position="305"/>
        <end position="417"/>
    </location>
</feature>
<dbReference type="InterPro" id="IPR036615">
    <property type="entry name" value="Mur_ligase_C_dom_sf"/>
</dbReference>
<dbReference type="Pfam" id="PF02875">
    <property type="entry name" value="Mur_ligase_C"/>
    <property type="match status" value="1"/>
</dbReference>
<keyword evidence="10 14" id="KW-0573">Peptidoglycan synthesis</keyword>
<comment type="pathway">
    <text evidence="2 14">Cell wall biogenesis; peptidoglycan biosynthesis.</text>
</comment>
<evidence type="ECO:0000313" key="18">
    <source>
        <dbReference type="EMBL" id="STO07704.1"/>
    </source>
</evidence>
<evidence type="ECO:0000256" key="7">
    <source>
        <dbReference type="ARBA" id="ARBA00022741"/>
    </source>
</evidence>
<dbReference type="SUPFAM" id="SSF53244">
    <property type="entry name" value="MurD-like peptide ligases, peptide-binding domain"/>
    <property type="match status" value="1"/>
</dbReference>
<gene>
    <name evidence="14 18" type="primary">murC</name>
    <name evidence="18" type="ORF">NCTC13163_01058</name>
</gene>
<dbReference type="NCBIfam" id="TIGR01082">
    <property type="entry name" value="murC"/>
    <property type="match status" value="1"/>
</dbReference>
<dbReference type="SMR" id="A0A377FT20"/>
<evidence type="ECO:0000256" key="6">
    <source>
        <dbReference type="ARBA" id="ARBA00022618"/>
    </source>
</evidence>
<sequence>MNRYHFVGIKGTGMSPLAQILNDMNNEVRGSDVDKAFFTEEALNRKGIEILPFDPENITEGQIVVQGNAFTDDHPEVVRARELGLTIYKYYEFLGELADHYTSVAITGSHGKTSTTGLLAHVMRGIEPTSFLIGDGTGEGVEDSKNFVFEACEYKRHFLYYRPDYAIMTNIDFDHSDYFSGLDDVIDAFQEMAKQVKKGIIACGDDENLQHIQANVPIVYYGFGEHNDFRAENVNSTDRGTTFDVFLRDDYYGEFRIPGYGNHSVLNALAVIATCDYETLPKELVKERLETFNGVKRRFSESTLGRQVLVDDYAHHPREISATVESARKKYSGREVVAIFQPHTYTRLKSFMDDFATALAEADAVYLCDIFGSAREQEGTVTIEDLQSRIDGAHILKRGGTQVLQAHDTAVLLFMGAGDIQTYQREYENHAQLEA</sequence>
<evidence type="ECO:0000256" key="5">
    <source>
        <dbReference type="ARBA" id="ARBA00022598"/>
    </source>
</evidence>
<keyword evidence="12 14" id="KW-0961">Cell wall biogenesis/degradation</keyword>
<feature type="domain" description="Mur ligase central" evidence="17">
    <location>
        <begin position="106"/>
        <end position="274"/>
    </location>
</feature>
<dbReference type="InterPro" id="IPR050061">
    <property type="entry name" value="MurCDEF_pg_biosynth"/>
</dbReference>
<proteinExistence type="inferred from homology"/>
<evidence type="ECO:0000256" key="13">
    <source>
        <dbReference type="ARBA" id="ARBA00047833"/>
    </source>
</evidence>
<reference evidence="18 19" key="1">
    <citation type="submission" date="2018-06" db="EMBL/GenBank/DDBJ databases">
        <authorList>
            <consortium name="Pathogen Informatics"/>
            <person name="Doyle S."/>
        </authorList>
    </citation>
    <scope>NUCLEOTIDE SEQUENCE [LARGE SCALE GENOMIC DNA]</scope>
    <source>
        <strain evidence="18 19">NCTC13163</strain>
    </source>
</reference>
<keyword evidence="5 14" id="KW-0436">Ligase</keyword>
<keyword evidence="11 14" id="KW-0131">Cell cycle</keyword>
<dbReference type="InterPro" id="IPR036565">
    <property type="entry name" value="Mur-like_cat_sf"/>
</dbReference>
<dbReference type="AlphaFoldDB" id="A0A377FT20"/>
<dbReference type="GO" id="GO:0008360">
    <property type="term" value="P:regulation of cell shape"/>
    <property type="evidence" value="ECO:0007669"/>
    <property type="project" value="UniProtKB-KW"/>
</dbReference>
<dbReference type="STRING" id="1397694.GCA_000702585_01567"/>
<dbReference type="GO" id="GO:0071555">
    <property type="term" value="P:cell wall organization"/>
    <property type="evidence" value="ECO:0007669"/>
    <property type="project" value="UniProtKB-KW"/>
</dbReference>
<dbReference type="EMBL" id="UGGP01000001">
    <property type="protein sequence ID" value="STO07704.1"/>
    <property type="molecule type" value="Genomic_DNA"/>
</dbReference>
<evidence type="ECO:0000256" key="3">
    <source>
        <dbReference type="ARBA" id="ARBA00012211"/>
    </source>
</evidence>
<dbReference type="GO" id="GO:0005737">
    <property type="term" value="C:cytoplasm"/>
    <property type="evidence" value="ECO:0007669"/>
    <property type="project" value="UniProtKB-SubCell"/>
</dbReference>
<dbReference type="Proteomes" id="UP000254060">
    <property type="component" value="Unassembled WGS sequence"/>
</dbReference>
<comment type="function">
    <text evidence="14">Cell wall formation.</text>
</comment>
<evidence type="ECO:0000256" key="9">
    <source>
        <dbReference type="ARBA" id="ARBA00022960"/>
    </source>
</evidence>
<dbReference type="GO" id="GO:0005524">
    <property type="term" value="F:ATP binding"/>
    <property type="evidence" value="ECO:0007669"/>
    <property type="project" value="UniProtKB-UniRule"/>
</dbReference>
<evidence type="ECO:0000256" key="14">
    <source>
        <dbReference type="HAMAP-Rule" id="MF_00046"/>
    </source>
</evidence>
<dbReference type="GO" id="GO:0051301">
    <property type="term" value="P:cell division"/>
    <property type="evidence" value="ECO:0007669"/>
    <property type="project" value="UniProtKB-KW"/>
</dbReference>
<dbReference type="HAMAP" id="MF_00046">
    <property type="entry name" value="MurC"/>
    <property type="match status" value="1"/>
</dbReference>
<dbReference type="PANTHER" id="PTHR43445:SF3">
    <property type="entry name" value="UDP-N-ACETYLMURAMATE--L-ALANINE LIGASE"/>
    <property type="match status" value="1"/>
</dbReference>
<evidence type="ECO:0000256" key="8">
    <source>
        <dbReference type="ARBA" id="ARBA00022840"/>
    </source>
</evidence>
<evidence type="ECO:0000259" key="16">
    <source>
        <dbReference type="Pfam" id="PF02875"/>
    </source>
</evidence>
<evidence type="ECO:0000256" key="4">
    <source>
        <dbReference type="ARBA" id="ARBA00022490"/>
    </source>
</evidence>
<dbReference type="InterPro" id="IPR005758">
    <property type="entry name" value="UDP-N-AcMur_Ala_ligase_MurC"/>
</dbReference>
<dbReference type="Pfam" id="PF08245">
    <property type="entry name" value="Mur_ligase_M"/>
    <property type="match status" value="1"/>
</dbReference>
<keyword evidence="9 14" id="KW-0133">Cell shape</keyword>
<dbReference type="InterPro" id="IPR004101">
    <property type="entry name" value="Mur_ligase_C"/>
</dbReference>
<evidence type="ECO:0000256" key="12">
    <source>
        <dbReference type="ARBA" id="ARBA00023316"/>
    </source>
</evidence>
<evidence type="ECO:0000256" key="1">
    <source>
        <dbReference type="ARBA" id="ARBA00004496"/>
    </source>
</evidence>
<comment type="similarity">
    <text evidence="14">Belongs to the MurCDEF family.</text>
</comment>
<dbReference type="OrthoDB" id="9804126at2"/>
<comment type="subcellular location">
    <subcellularLocation>
        <location evidence="1 14">Cytoplasm</location>
    </subcellularLocation>
</comment>
<dbReference type="SUPFAM" id="SSF51984">
    <property type="entry name" value="MurCD N-terminal domain"/>
    <property type="match status" value="1"/>
</dbReference>
<keyword evidence="4 14" id="KW-0963">Cytoplasm</keyword>
<keyword evidence="7 14" id="KW-0547">Nucleotide-binding</keyword>
<dbReference type="Pfam" id="PF01225">
    <property type="entry name" value="Mur_ligase"/>
    <property type="match status" value="1"/>
</dbReference>